<dbReference type="PROSITE" id="PS50011">
    <property type="entry name" value="PROTEIN_KINASE_DOM"/>
    <property type="match status" value="1"/>
</dbReference>
<dbReference type="SUPFAM" id="SSF56112">
    <property type="entry name" value="Protein kinase-like (PK-like)"/>
    <property type="match status" value="1"/>
</dbReference>
<feature type="binding site" evidence="4">
    <location>
        <position position="49"/>
    </location>
    <ligand>
        <name>ATP</name>
        <dbReference type="ChEBI" id="CHEBI:30616"/>
    </ligand>
</feature>
<dbReference type="InterPro" id="IPR000719">
    <property type="entry name" value="Prot_kinase_dom"/>
</dbReference>
<keyword evidence="5" id="KW-0723">Serine/threonine-protein kinase</keyword>
<proteinExistence type="inferred from homology"/>
<dbReference type="Proteomes" id="UP000682733">
    <property type="component" value="Unassembled WGS sequence"/>
</dbReference>
<dbReference type="InterPro" id="IPR008271">
    <property type="entry name" value="Ser/Thr_kinase_AS"/>
</dbReference>
<gene>
    <name evidence="8" type="ORF">GPM918_LOCUS3614</name>
    <name evidence="7" type="ORF">OVA965_LOCUS3181</name>
    <name evidence="10" type="ORF">SRO942_LOCUS3614</name>
    <name evidence="9" type="ORF">TMI583_LOCUS3180</name>
</gene>
<dbReference type="EMBL" id="CAJNOK010000749">
    <property type="protein sequence ID" value="CAF0772902.1"/>
    <property type="molecule type" value="Genomic_DNA"/>
</dbReference>
<evidence type="ECO:0000256" key="4">
    <source>
        <dbReference type="PROSITE-ProRule" id="PRU10141"/>
    </source>
</evidence>
<dbReference type="PANTHER" id="PTHR11909">
    <property type="entry name" value="CASEIN KINASE-RELATED"/>
    <property type="match status" value="1"/>
</dbReference>
<dbReference type="PROSITE" id="PS00108">
    <property type="entry name" value="PROTEIN_KINASE_ST"/>
    <property type="match status" value="1"/>
</dbReference>
<evidence type="ECO:0000256" key="5">
    <source>
        <dbReference type="RuleBase" id="RU000304"/>
    </source>
</evidence>
<dbReference type="Pfam" id="PF00069">
    <property type="entry name" value="Pkinase"/>
    <property type="match status" value="1"/>
</dbReference>
<dbReference type="OrthoDB" id="5800476at2759"/>
<comment type="caution">
    <text evidence="8">The sequence shown here is derived from an EMBL/GenBank/DDBJ whole genome shotgun (WGS) entry which is preliminary data.</text>
</comment>
<organism evidence="8 11">
    <name type="scientific">Didymodactylos carnosus</name>
    <dbReference type="NCBI Taxonomy" id="1234261"/>
    <lineage>
        <taxon>Eukaryota</taxon>
        <taxon>Metazoa</taxon>
        <taxon>Spiralia</taxon>
        <taxon>Gnathifera</taxon>
        <taxon>Rotifera</taxon>
        <taxon>Eurotatoria</taxon>
        <taxon>Bdelloidea</taxon>
        <taxon>Philodinida</taxon>
        <taxon>Philodinidae</taxon>
        <taxon>Didymodactylos</taxon>
    </lineage>
</organism>
<dbReference type="Gene3D" id="1.10.510.10">
    <property type="entry name" value="Transferase(Phosphotransferase) domain 1"/>
    <property type="match status" value="1"/>
</dbReference>
<protein>
    <recommendedName>
        <fullName evidence="1">non-specific serine/threonine protein kinase</fullName>
        <ecNumber evidence="1">2.7.11.1</ecNumber>
    </recommendedName>
</protein>
<dbReference type="SMART" id="SM00220">
    <property type="entry name" value="S_TKc"/>
    <property type="match status" value="1"/>
</dbReference>
<evidence type="ECO:0000256" key="1">
    <source>
        <dbReference type="ARBA" id="ARBA00012513"/>
    </source>
</evidence>
<dbReference type="Proteomes" id="UP000681722">
    <property type="component" value="Unassembled WGS sequence"/>
</dbReference>
<evidence type="ECO:0000313" key="7">
    <source>
        <dbReference type="EMBL" id="CAF0772902.1"/>
    </source>
</evidence>
<evidence type="ECO:0000313" key="8">
    <source>
        <dbReference type="EMBL" id="CAF0802907.1"/>
    </source>
</evidence>
<evidence type="ECO:0000259" key="6">
    <source>
        <dbReference type="PROSITE" id="PS50011"/>
    </source>
</evidence>
<dbReference type="EMBL" id="CAJOBA010000749">
    <property type="protein sequence ID" value="CAF3553865.1"/>
    <property type="molecule type" value="Genomic_DNA"/>
</dbReference>
<dbReference type="EC" id="2.7.11.1" evidence="1"/>
<dbReference type="InterPro" id="IPR017441">
    <property type="entry name" value="Protein_kinase_ATP_BS"/>
</dbReference>
<feature type="domain" description="Protein kinase" evidence="6">
    <location>
        <begin position="20"/>
        <end position="288"/>
    </location>
</feature>
<keyword evidence="5" id="KW-0808">Transferase</keyword>
<keyword evidence="5" id="KW-0418">Kinase</keyword>
<dbReference type="AlphaFoldDB" id="A0A813SX96"/>
<dbReference type="EMBL" id="CAJOBC010000453">
    <property type="protein sequence ID" value="CAF3588115.1"/>
    <property type="molecule type" value="Genomic_DNA"/>
</dbReference>
<evidence type="ECO:0000256" key="3">
    <source>
        <dbReference type="ARBA" id="ARBA00022840"/>
    </source>
</evidence>
<dbReference type="Proteomes" id="UP000663829">
    <property type="component" value="Unassembled WGS sequence"/>
</dbReference>
<dbReference type="InterPro" id="IPR011009">
    <property type="entry name" value="Kinase-like_dom_sf"/>
</dbReference>
<evidence type="ECO:0000313" key="10">
    <source>
        <dbReference type="EMBL" id="CAF3588115.1"/>
    </source>
</evidence>
<comment type="similarity">
    <text evidence="5">Belongs to the protein kinase superfamily.</text>
</comment>
<dbReference type="PROSITE" id="PS00107">
    <property type="entry name" value="PROTEIN_KINASE_ATP"/>
    <property type="match status" value="1"/>
</dbReference>
<dbReference type="GO" id="GO:0005524">
    <property type="term" value="F:ATP binding"/>
    <property type="evidence" value="ECO:0007669"/>
    <property type="project" value="UniProtKB-UniRule"/>
</dbReference>
<dbReference type="CDD" id="cd14016">
    <property type="entry name" value="STKc_CK1"/>
    <property type="match status" value="1"/>
</dbReference>
<keyword evidence="2 4" id="KW-0547">Nucleotide-binding</keyword>
<dbReference type="GO" id="GO:0004674">
    <property type="term" value="F:protein serine/threonine kinase activity"/>
    <property type="evidence" value="ECO:0007669"/>
    <property type="project" value="UniProtKB-KW"/>
</dbReference>
<keyword evidence="3 4" id="KW-0067">ATP-binding</keyword>
<dbReference type="FunFam" id="1.10.510.10:FF:000596">
    <property type="entry name" value="CK1 family protein kinase"/>
    <property type="match status" value="1"/>
</dbReference>
<dbReference type="EMBL" id="CAJNOQ010000453">
    <property type="protein sequence ID" value="CAF0802907.1"/>
    <property type="molecule type" value="Genomic_DNA"/>
</dbReference>
<dbReference type="Proteomes" id="UP000677228">
    <property type="component" value="Unassembled WGS sequence"/>
</dbReference>
<sequence length="323" mass="38004">MDDDDFSDADIIGRLIVGKYKVEHKLGSGSFGQVYSCIDIERKETWAMKVESRHINDNRQLFIENRIYTILKDGRGFPRVAFYGNENTFDILVIELLGPSLEDVFNYCDRKFTIKTSLMVVDQMVSRIEYVHTCHIIHRDIKPDNFLMGIKSTANIVYLIDFGLSKRYRDPETLIHIPSKKNKSLTGTARYASINAHNGSEQSRRDDLEAISYVFMYFILGSLPWQGLQGTAHKSKFERIAEKKMQTSADILCRNQPPECTLFVTYCRNLVYDHRPDYNYLRQLLRYLMSQKRYQYDYQYDWIIKRKSLENGWKEELDIEIDT</sequence>
<dbReference type="InterPro" id="IPR050235">
    <property type="entry name" value="CK1_Ser-Thr_kinase"/>
</dbReference>
<accession>A0A813SX96</accession>
<reference evidence="8" key="1">
    <citation type="submission" date="2021-02" db="EMBL/GenBank/DDBJ databases">
        <authorList>
            <person name="Nowell W R."/>
        </authorList>
    </citation>
    <scope>NUCLEOTIDE SEQUENCE</scope>
</reference>
<name>A0A813SX96_9BILA</name>
<evidence type="ECO:0000313" key="9">
    <source>
        <dbReference type="EMBL" id="CAF3553865.1"/>
    </source>
</evidence>
<keyword evidence="11" id="KW-1185">Reference proteome</keyword>
<evidence type="ECO:0000256" key="2">
    <source>
        <dbReference type="ARBA" id="ARBA00022741"/>
    </source>
</evidence>
<evidence type="ECO:0000313" key="11">
    <source>
        <dbReference type="Proteomes" id="UP000663829"/>
    </source>
</evidence>